<reference evidence="1" key="1">
    <citation type="submission" date="2018-06" db="EMBL/GenBank/DDBJ databases">
        <authorList>
            <person name="Zhirakovskaya E."/>
        </authorList>
    </citation>
    <scope>NUCLEOTIDE SEQUENCE</scope>
</reference>
<proteinExistence type="predicted"/>
<gene>
    <name evidence="1" type="ORF">MNBD_GAMMA12-2662</name>
</gene>
<evidence type="ECO:0000313" key="1">
    <source>
        <dbReference type="EMBL" id="VAW75995.1"/>
    </source>
</evidence>
<dbReference type="AlphaFoldDB" id="A0A3B0Y5F4"/>
<sequence>MIKKVILIGCFLSPAVAWIAHKPVRLFAPQWVSGITCKSPTICIDDTSRYAQALELYNKASQYINLSVGKIKNKPRIVFCSTMSCFKSFGFNRAAAQTVGQLGIIISPRGWKYYYIRHEMIHHLQAEKMGTYSQWRSPAWFTEGMAYFLSQDPRETLAMPNQQHRIEFSKWYRLVGKENLWEAARNKQNL</sequence>
<dbReference type="EMBL" id="UOFL01000096">
    <property type="protein sequence ID" value="VAW75995.1"/>
    <property type="molecule type" value="Genomic_DNA"/>
</dbReference>
<organism evidence="1">
    <name type="scientific">hydrothermal vent metagenome</name>
    <dbReference type="NCBI Taxonomy" id="652676"/>
    <lineage>
        <taxon>unclassified sequences</taxon>
        <taxon>metagenomes</taxon>
        <taxon>ecological metagenomes</taxon>
    </lineage>
</organism>
<name>A0A3B0Y5F4_9ZZZZ</name>
<protein>
    <submittedName>
        <fullName evidence="1">Uncharacterized protein</fullName>
    </submittedName>
</protein>
<accession>A0A3B0Y5F4</accession>